<dbReference type="AlphaFoldDB" id="A0A225V1Q2"/>
<organism evidence="1 2">
    <name type="scientific">Phytophthora megakarya</name>
    <dbReference type="NCBI Taxonomy" id="4795"/>
    <lineage>
        <taxon>Eukaryota</taxon>
        <taxon>Sar</taxon>
        <taxon>Stramenopiles</taxon>
        <taxon>Oomycota</taxon>
        <taxon>Peronosporomycetes</taxon>
        <taxon>Peronosporales</taxon>
        <taxon>Peronosporaceae</taxon>
        <taxon>Phytophthora</taxon>
    </lineage>
</organism>
<evidence type="ECO:0000313" key="1">
    <source>
        <dbReference type="EMBL" id="OWY99224.1"/>
    </source>
</evidence>
<evidence type="ECO:0008006" key="3">
    <source>
        <dbReference type="Google" id="ProtNLM"/>
    </source>
</evidence>
<accession>A0A225V1Q2</accession>
<reference evidence="2" key="1">
    <citation type="submission" date="2017-03" db="EMBL/GenBank/DDBJ databases">
        <title>Phytopthora megakarya and P. palmivora, two closely related causual agents of cacao black pod achieved similar genome size and gene model numbers by different mechanisms.</title>
        <authorList>
            <person name="Ali S."/>
            <person name="Shao J."/>
            <person name="Larry D.J."/>
            <person name="Kronmiller B."/>
            <person name="Shen D."/>
            <person name="Strem M.D."/>
            <person name="Melnick R.L."/>
            <person name="Guiltinan M.J."/>
            <person name="Tyler B.M."/>
            <person name="Meinhardt L.W."/>
            <person name="Bailey B.A."/>
        </authorList>
    </citation>
    <scope>NUCLEOTIDE SEQUENCE [LARGE SCALE GENOMIC DNA]</scope>
    <source>
        <strain evidence="2">zdho120</strain>
    </source>
</reference>
<keyword evidence="2" id="KW-1185">Reference proteome</keyword>
<dbReference type="Proteomes" id="UP000198211">
    <property type="component" value="Unassembled WGS sequence"/>
</dbReference>
<name>A0A225V1Q2_9STRA</name>
<sequence length="57" mass="6465">MEQAVLLFWKERNALVHDGEEENKVVDRMNHEMFQSRCALLMMSLGAAAATIASKNE</sequence>
<comment type="caution">
    <text evidence="1">The sequence shown here is derived from an EMBL/GenBank/DDBJ whole genome shotgun (WGS) entry which is preliminary data.</text>
</comment>
<dbReference type="EMBL" id="NBNE01008689">
    <property type="protein sequence ID" value="OWY99224.1"/>
    <property type="molecule type" value="Genomic_DNA"/>
</dbReference>
<proteinExistence type="predicted"/>
<protein>
    <recommendedName>
        <fullName evidence="3">Apea-like HEPN domain-containing protein</fullName>
    </recommendedName>
</protein>
<gene>
    <name evidence="1" type="ORF">PHMEG_00029810</name>
</gene>
<evidence type="ECO:0000313" key="2">
    <source>
        <dbReference type="Proteomes" id="UP000198211"/>
    </source>
</evidence>